<feature type="non-terminal residue" evidence="5">
    <location>
        <position position="346"/>
    </location>
</feature>
<reference evidence="5" key="1">
    <citation type="submission" date="2018-05" db="EMBL/GenBank/DDBJ databases">
        <authorList>
            <person name="Lanie J.A."/>
            <person name="Ng W.-L."/>
            <person name="Kazmierczak K.M."/>
            <person name="Andrzejewski T.M."/>
            <person name="Davidsen T.M."/>
            <person name="Wayne K.J."/>
            <person name="Tettelin H."/>
            <person name="Glass J.I."/>
            <person name="Rusch D."/>
            <person name="Podicherti R."/>
            <person name="Tsui H.-C.T."/>
            <person name="Winkler M.E."/>
        </authorList>
    </citation>
    <scope>NUCLEOTIDE SEQUENCE</scope>
</reference>
<evidence type="ECO:0000256" key="2">
    <source>
        <dbReference type="ARBA" id="ARBA00023172"/>
    </source>
</evidence>
<evidence type="ECO:0000256" key="3">
    <source>
        <dbReference type="SAM" id="Coils"/>
    </source>
</evidence>
<keyword evidence="2" id="KW-0233">DNA recombination</keyword>
<keyword evidence="4" id="KW-0812">Transmembrane</keyword>
<organism evidence="5">
    <name type="scientific">marine metagenome</name>
    <dbReference type="NCBI Taxonomy" id="408172"/>
    <lineage>
        <taxon>unclassified sequences</taxon>
        <taxon>metagenomes</taxon>
        <taxon>ecological metagenomes</taxon>
    </lineage>
</organism>
<evidence type="ECO:0000256" key="4">
    <source>
        <dbReference type="SAM" id="Phobius"/>
    </source>
</evidence>
<keyword evidence="4" id="KW-0472">Membrane</keyword>
<dbReference type="Pfam" id="PF02646">
    <property type="entry name" value="RmuC"/>
    <property type="match status" value="1"/>
</dbReference>
<dbReference type="AlphaFoldDB" id="A0A381UPQ0"/>
<dbReference type="PANTHER" id="PTHR30563:SF0">
    <property type="entry name" value="DNA RECOMBINATION PROTEIN RMUC"/>
    <property type="match status" value="1"/>
</dbReference>
<keyword evidence="1 3" id="KW-0175">Coiled coil</keyword>
<dbReference type="PANTHER" id="PTHR30563">
    <property type="entry name" value="DNA RECOMBINATION PROTEIN RMUC"/>
    <property type="match status" value="1"/>
</dbReference>
<dbReference type="EMBL" id="UINC01006732">
    <property type="protein sequence ID" value="SVA29297.1"/>
    <property type="molecule type" value="Genomic_DNA"/>
</dbReference>
<proteinExistence type="predicted"/>
<feature type="transmembrane region" description="Helical" evidence="4">
    <location>
        <begin position="277"/>
        <end position="296"/>
    </location>
</feature>
<keyword evidence="4" id="KW-1133">Transmembrane helix</keyword>
<name>A0A381UPQ0_9ZZZZ</name>
<protein>
    <recommendedName>
        <fullName evidence="6">DNA recombination protein RmuC</fullName>
    </recommendedName>
</protein>
<dbReference type="InterPro" id="IPR003798">
    <property type="entry name" value="DNA_recombination_RmuC"/>
</dbReference>
<accession>A0A381UPQ0</accession>
<gene>
    <name evidence="5" type="ORF">METZ01_LOCUS82151</name>
</gene>
<dbReference type="GO" id="GO:0006310">
    <property type="term" value="P:DNA recombination"/>
    <property type="evidence" value="ECO:0007669"/>
    <property type="project" value="UniProtKB-KW"/>
</dbReference>
<feature type="coiled-coil region" evidence="3">
    <location>
        <begin position="28"/>
        <end position="132"/>
    </location>
</feature>
<evidence type="ECO:0008006" key="6">
    <source>
        <dbReference type="Google" id="ProtNLM"/>
    </source>
</evidence>
<evidence type="ECO:0000313" key="5">
    <source>
        <dbReference type="EMBL" id="SVA29297.1"/>
    </source>
</evidence>
<evidence type="ECO:0000256" key="1">
    <source>
        <dbReference type="ARBA" id="ARBA00023054"/>
    </source>
</evidence>
<sequence length="346" mass="39428">MDVFLILLGLVILCGVAYIVFKLSNNSNISLEESHEKKSEELKQMKNILSLEFKNLSNEIFEEKSKKFSSNNKETISTILDPLKERIQNFENKVEKSNQANSEWNGRLQEQIKSLKELNLQMSKEAENLTHALKGDSKTQGNWGELQVENILKKVGLKEGVGYDKEKNFKNEDDDNQRPDYIVNLPDGKNIIIDSKVSLTAYANYFNTKNSDEKKNLLKDHVKSVNNHIKSLSEKNYQNLELNQPDYILMFIANEPALGLALIEDSQIYDKALENNIIIVSTSTLLATLSTVAFMWKQDNQNKHALEIARQAGALYDKFCSFSDELIKIGSNIDSTKKTYSDAMKK</sequence>